<dbReference type="Proteomes" id="UP001519345">
    <property type="component" value="Unassembled WGS sequence"/>
</dbReference>
<evidence type="ECO:0000256" key="3">
    <source>
        <dbReference type="ARBA" id="ARBA00022840"/>
    </source>
</evidence>
<evidence type="ECO:0000313" key="5">
    <source>
        <dbReference type="EMBL" id="MBP1970976.1"/>
    </source>
</evidence>
<dbReference type="PROSITE" id="PS50893">
    <property type="entry name" value="ABC_TRANSPORTER_2"/>
    <property type="match status" value="1"/>
</dbReference>
<keyword evidence="6" id="KW-1185">Reference proteome</keyword>
<dbReference type="SUPFAM" id="SSF52540">
    <property type="entry name" value="P-loop containing nucleoside triphosphate hydrolases"/>
    <property type="match status" value="1"/>
</dbReference>
<comment type="caution">
    <text evidence="5">The sequence shown here is derived from an EMBL/GenBank/DDBJ whole genome shotgun (WGS) entry which is preliminary data.</text>
</comment>
<keyword evidence="2" id="KW-0547">Nucleotide-binding</keyword>
<evidence type="ECO:0000259" key="4">
    <source>
        <dbReference type="PROSITE" id="PS50893"/>
    </source>
</evidence>
<name>A0ABS4IKK7_9BACI</name>
<dbReference type="CDD" id="cd03230">
    <property type="entry name" value="ABC_DR_subfamily_A"/>
    <property type="match status" value="1"/>
</dbReference>
<dbReference type="Pfam" id="PF00005">
    <property type="entry name" value="ABC_tran"/>
    <property type="match status" value="1"/>
</dbReference>
<organism evidence="5 6">
    <name type="scientific">Virgibacillus natechei</name>
    <dbReference type="NCBI Taxonomy" id="1216297"/>
    <lineage>
        <taxon>Bacteria</taxon>
        <taxon>Bacillati</taxon>
        <taxon>Bacillota</taxon>
        <taxon>Bacilli</taxon>
        <taxon>Bacillales</taxon>
        <taxon>Bacillaceae</taxon>
        <taxon>Virgibacillus</taxon>
    </lineage>
</organism>
<dbReference type="InterPro" id="IPR003439">
    <property type="entry name" value="ABC_transporter-like_ATP-bd"/>
</dbReference>
<dbReference type="InterPro" id="IPR051782">
    <property type="entry name" value="ABC_Transporter_VariousFunc"/>
</dbReference>
<evidence type="ECO:0000256" key="1">
    <source>
        <dbReference type="ARBA" id="ARBA00022448"/>
    </source>
</evidence>
<protein>
    <submittedName>
        <fullName evidence="5">ABC-2 type transport system ATP-binding protein</fullName>
    </submittedName>
</protein>
<gene>
    <name evidence="5" type="ORF">J2Z83_003113</name>
</gene>
<sequence>MDSFVEINELQKQIDDFHLGPINVTVEPGTITALVGNNGSGKSSLLKLMMNLAKPDTGNTTIFGKKVSSENESWKSHVSYQPQTVIGWNAYTGKTLKNLISALYPNWDEVAFNHMVDLFDIPLNKQFGKLSQGVQQKLSLALTIPRNTPLLLLDEPTSFMDIPSKKHLTDILVDWMDQGDRAIIMASHQSADMMKLADYLSVIRSGEWIGNFEKEALTETFKRYWVSNSLPAAHIPGEVSRGDQQIISNQPEATENYFLENNLEWANRTALDLEDIITLLLQRKHGDGSFAS</sequence>
<evidence type="ECO:0000256" key="2">
    <source>
        <dbReference type="ARBA" id="ARBA00022741"/>
    </source>
</evidence>
<dbReference type="GO" id="GO:0005524">
    <property type="term" value="F:ATP binding"/>
    <property type="evidence" value="ECO:0007669"/>
    <property type="project" value="UniProtKB-KW"/>
</dbReference>
<dbReference type="InterPro" id="IPR027417">
    <property type="entry name" value="P-loop_NTPase"/>
</dbReference>
<feature type="domain" description="ABC transporter" evidence="4">
    <location>
        <begin position="2"/>
        <end position="230"/>
    </location>
</feature>
<evidence type="ECO:0000313" key="6">
    <source>
        <dbReference type="Proteomes" id="UP001519345"/>
    </source>
</evidence>
<dbReference type="PANTHER" id="PTHR42939:SF3">
    <property type="entry name" value="ABC TRANSPORTER ATP-BINDING COMPONENT"/>
    <property type="match status" value="1"/>
</dbReference>
<reference evidence="5 6" key="1">
    <citation type="submission" date="2021-03" db="EMBL/GenBank/DDBJ databases">
        <title>Genomic Encyclopedia of Type Strains, Phase IV (KMG-IV): sequencing the most valuable type-strain genomes for metagenomic binning, comparative biology and taxonomic classification.</title>
        <authorList>
            <person name="Goeker M."/>
        </authorList>
    </citation>
    <scope>NUCLEOTIDE SEQUENCE [LARGE SCALE GENOMIC DNA]</scope>
    <source>
        <strain evidence="5 6">DSM 25609</strain>
    </source>
</reference>
<keyword evidence="3 5" id="KW-0067">ATP-binding</keyword>
<accession>A0ABS4IKK7</accession>
<keyword evidence="1" id="KW-0813">Transport</keyword>
<dbReference type="EMBL" id="JAGGKX010000019">
    <property type="protein sequence ID" value="MBP1970976.1"/>
    <property type="molecule type" value="Genomic_DNA"/>
</dbReference>
<dbReference type="InterPro" id="IPR003593">
    <property type="entry name" value="AAA+_ATPase"/>
</dbReference>
<dbReference type="PANTHER" id="PTHR42939">
    <property type="entry name" value="ABC TRANSPORTER ATP-BINDING PROTEIN ALBC-RELATED"/>
    <property type="match status" value="1"/>
</dbReference>
<proteinExistence type="predicted"/>
<dbReference type="Gene3D" id="3.40.50.300">
    <property type="entry name" value="P-loop containing nucleotide triphosphate hydrolases"/>
    <property type="match status" value="1"/>
</dbReference>
<dbReference type="SMART" id="SM00382">
    <property type="entry name" value="AAA"/>
    <property type="match status" value="1"/>
</dbReference>
<dbReference type="RefSeq" id="WP_209464060.1">
    <property type="nucleotide sequence ID" value="NZ_CP110224.1"/>
</dbReference>